<dbReference type="Proteomes" id="UP001054902">
    <property type="component" value="Unassembled WGS sequence"/>
</dbReference>
<gene>
    <name evidence="1" type="ORF">CTEN210_12426</name>
</gene>
<evidence type="ECO:0000313" key="2">
    <source>
        <dbReference type="Proteomes" id="UP001054902"/>
    </source>
</evidence>
<sequence length="730" mass="82694">MSKLGVKELEENIKILLREPNPHNNERYLACCALLLRINSPSLVSSTLNNNSQLQAFVLNIISDGNVSIEMKRVAIRILSISINDDHEWISEKDWNNVIEFFTKRCQESYGLDYIDIEILNLLAAMLQVELDTSSCKVKMASKCCELPMQCLKRLDCEVVTSVSRTGNNGVDDFFIKILNHDYENDQGLQQQFKNSTVNFFSIFATISLATNVSPILSNDFIIQMTKILFETNREKDNKRISIEQQYLLHFSVLVFALKSVSGINSANKKEFDLIAALKQSAPNQELVNAIQKLILSGITSLLQSNETDAKDDNETKNSNQPSMQRVITMIRTMTIQLLTELLESCGTNWMRSSSNNSSSLGSCASFCMMTRLVAGELRIDLGKLVDCSLYQRDPDVKKKPISKEIIDDDIDTRIESCIRVALFILKVMLDIADENDQSLHFNNDAILHVRHTMEDFLDSSVQFLLEEVNMQVLEGWPRCAYECCRYLGAYLAQINVFDYDVEQSEMYERGLQYESTVKKHGGIDNDQDHKQITTVDLLRAVNNSVDLVSNPAFRRKESSKRDTDEGMKSVVMFPCILSILTCCEEDPTGRHANLVKEHLFRNTKVSSLIENTLLVSRGKDESENLILSIISNLDNVSWCCLLIRAMIDFESLIKFKGKLVDKDNLSSAIVSTAEIYVKVMNSTILQRGESGLEDVVGQLLECWYLLDGPQRSNESETRMMTDIVRGKGE</sequence>
<comment type="caution">
    <text evidence="1">The sequence shown here is derived from an EMBL/GenBank/DDBJ whole genome shotgun (WGS) entry which is preliminary data.</text>
</comment>
<dbReference type="EMBL" id="BLLK01000051">
    <property type="protein sequence ID" value="GFH55950.1"/>
    <property type="molecule type" value="Genomic_DNA"/>
</dbReference>
<keyword evidence="2" id="KW-1185">Reference proteome</keyword>
<dbReference type="AlphaFoldDB" id="A0AAD3D3D4"/>
<accession>A0AAD3D3D4</accession>
<evidence type="ECO:0008006" key="3">
    <source>
        <dbReference type="Google" id="ProtNLM"/>
    </source>
</evidence>
<proteinExistence type="predicted"/>
<organism evidence="1 2">
    <name type="scientific">Chaetoceros tenuissimus</name>
    <dbReference type="NCBI Taxonomy" id="426638"/>
    <lineage>
        <taxon>Eukaryota</taxon>
        <taxon>Sar</taxon>
        <taxon>Stramenopiles</taxon>
        <taxon>Ochrophyta</taxon>
        <taxon>Bacillariophyta</taxon>
        <taxon>Coscinodiscophyceae</taxon>
        <taxon>Chaetocerotophycidae</taxon>
        <taxon>Chaetocerotales</taxon>
        <taxon>Chaetocerotaceae</taxon>
        <taxon>Chaetoceros</taxon>
    </lineage>
</organism>
<name>A0AAD3D3D4_9STRA</name>
<protein>
    <recommendedName>
        <fullName evidence="3">Neurochondrin family protein</fullName>
    </recommendedName>
</protein>
<reference evidence="1 2" key="1">
    <citation type="journal article" date="2021" name="Sci. Rep.">
        <title>The genome of the diatom Chaetoceros tenuissimus carries an ancient integrated fragment of an extant virus.</title>
        <authorList>
            <person name="Hongo Y."/>
            <person name="Kimura K."/>
            <person name="Takaki Y."/>
            <person name="Yoshida Y."/>
            <person name="Baba S."/>
            <person name="Kobayashi G."/>
            <person name="Nagasaki K."/>
            <person name="Hano T."/>
            <person name="Tomaru Y."/>
        </authorList>
    </citation>
    <scope>NUCLEOTIDE SEQUENCE [LARGE SCALE GENOMIC DNA]</scope>
    <source>
        <strain evidence="1 2">NIES-3715</strain>
    </source>
</reference>
<evidence type="ECO:0000313" key="1">
    <source>
        <dbReference type="EMBL" id="GFH55950.1"/>
    </source>
</evidence>